<reference evidence="4 5" key="1">
    <citation type="journal article" date="2019" name="Int. J. Syst. Evol. Microbiol.">
        <title>The Global Catalogue of Microorganisms (GCM) 10K type strain sequencing project: providing services to taxonomists for standard genome sequencing and annotation.</title>
        <authorList>
            <consortium name="The Broad Institute Genomics Platform"/>
            <consortium name="The Broad Institute Genome Sequencing Center for Infectious Disease"/>
            <person name="Wu L."/>
            <person name="Ma J."/>
        </authorList>
    </citation>
    <scope>NUCLEOTIDE SEQUENCE [LARGE SCALE GENOMIC DNA]</scope>
    <source>
        <strain evidence="4 5">JCM 15575</strain>
    </source>
</reference>
<organism evidence="4 5">
    <name type="scientific">Microbacterium lacus</name>
    <dbReference type="NCBI Taxonomy" id="415217"/>
    <lineage>
        <taxon>Bacteria</taxon>
        <taxon>Bacillati</taxon>
        <taxon>Actinomycetota</taxon>
        <taxon>Actinomycetes</taxon>
        <taxon>Micrococcales</taxon>
        <taxon>Microbacteriaceae</taxon>
        <taxon>Microbacterium</taxon>
    </lineage>
</organism>
<dbReference type="Pfam" id="PF00754">
    <property type="entry name" value="F5_F8_type_C"/>
    <property type="match status" value="3"/>
</dbReference>
<evidence type="ECO:0000256" key="1">
    <source>
        <dbReference type="SAM" id="MobiDB-lite"/>
    </source>
</evidence>
<dbReference type="PANTHER" id="PTHR37836:SF2">
    <property type="entry name" value="DUF4038 DOMAIN-CONTAINING PROTEIN"/>
    <property type="match status" value="1"/>
</dbReference>
<dbReference type="InterPro" id="IPR008979">
    <property type="entry name" value="Galactose-bd-like_sf"/>
</dbReference>
<evidence type="ECO:0000256" key="2">
    <source>
        <dbReference type="SAM" id="SignalP"/>
    </source>
</evidence>
<dbReference type="InterPro" id="IPR003343">
    <property type="entry name" value="Big_2"/>
</dbReference>
<dbReference type="InterPro" id="IPR024749">
    <property type="entry name" value="Collagen-bd_put"/>
</dbReference>
<keyword evidence="5" id="KW-1185">Reference proteome</keyword>
<dbReference type="Gene3D" id="2.60.120.260">
    <property type="entry name" value="Galactose-binding domain-like"/>
    <property type="match status" value="3"/>
</dbReference>
<dbReference type="Pfam" id="PF12904">
    <property type="entry name" value="Collagen_bind_2"/>
    <property type="match status" value="1"/>
</dbReference>
<gene>
    <name evidence="4" type="ORF">GCM10009807_01430</name>
</gene>
<keyword evidence="2" id="KW-0732">Signal</keyword>
<comment type="caution">
    <text evidence="4">The sequence shown here is derived from an EMBL/GenBank/DDBJ whole genome shotgun (WGS) entry which is preliminary data.</text>
</comment>
<feature type="chain" id="PRO_5045547814" description="F5/8 type C domain-containing protein" evidence="2">
    <location>
        <begin position="21"/>
        <end position="1427"/>
    </location>
</feature>
<dbReference type="PANTHER" id="PTHR37836">
    <property type="entry name" value="LMO1036 PROTEIN"/>
    <property type="match status" value="1"/>
</dbReference>
<dbReference type="Proteomes" id="UP001500596">
    <property type="component" value="Unassembled WGS sequence"/>
</dbReference>
<evidence type="ECO:0000259" key="3">
    <source>
        <dbReference type="PROSITE" id="PS50022"/>
    </source>
</evidence>
<name>A0ABN2FX87_9MICO</name>
<feature type="domain" description="F5/8 type C" evidence="3">
    <location>
        <begin position="1098"/>
        <end position="1194"/>
    </location>
</feature>
<dbReference type="SUPFAM" id="SSF49785">
    <property type="entry name" value="Galactose-binding domain-like"/>
    <property type="match status" value="3"/>
</dbReference>
<dbReference type="Gene3D" id="3.20.20.80">
    <property type="entry name" value="Glycosidases"/>
    <property type="match status" value="1"/>
</dbReference>
<dbReference type="InterPro" id="IPR025277">
    <property type="entry name" value="Apiosidase-like_cat_dom"/>
</dbReference>
<dbReference type="Pfam" id="PF13204">
    <property type="entry name" value="Apiosidase"/>
    <property type="match status" value="1"/>
</dbReference>
<feature type="signal peptide" evidence="2">
    <location>
        <begin position="1"/>
        <end position="20"/>
    </location>
</feature>
<accession>A0ABN2FX87</accession>
<dbReference type="SMART" id="SM00635">
    <property type="entry name" value="BID_2"/>
    <property type="match status" value="2"/>
</dbReference>
<dbReference type="Gene3D" id="2.60.40.10">
    <property type="entry name" value="Immunoglobulins"/>
    <property type="match status" value="1"/>
</dbReference>
<proteinExistence type="predicted"/>
<dbReference type="Gene3D" id="2.60.40.2700">
    <property type="match status" value="1"/>
</dbReference>
<dbReference type="PROSITE" id="PS50022">
    <property type="entry name" value="FA58C_3"/>
    <property type="match status" value="1"/>
</dbReference>
<dbReference type="EMBL" id="BAAAPK010000001">
    <property type="protein sequence ID" value="GAA1661465.1"/>
    <property type="molecule type" value="Genomic_DNA"/>
</dbReference>
<sequence length="1427" mass="150564">MQRLLAMVLGTVLFAGALVAGPVTESAQASEGSGYAPRPDGFAVVSVGASVSPADGASFNAGEGPASAMTDGDPATKSGGFGPFDAIVDLGRVTDVAHVEIDFERYWDGPNVVQVSVDGTTWTDVVSSTGDDYMETAGADPNGPNTLGVALVSGTTARYVHVAARAWANVFEISISADASFETQPAGTQNLALGAAVTALNGTSFNLSEGVPENMVDGSGTTKSGGFATVDFMVDLGRVADVNYVRIDFQRYWDGPNRVSVSDDGASWTQVAVGTGAMYMNAPSVSTDDPNSLGVRLPDGTSGRYVRFEGRAWANIFEFGVFSSSAVPVESITFGATGGSAIVGVPTVLATTVAPTAASNQDLTWSVAPASTGGGSATIDPATGVLHPADPGTVVVTATAADGSGTSASRTIDIVSAARTWREIEIALVSSVNYANPFLAVTATATFTSAGGKTITRPAFWDGGDIWRVRFAPTEVGEWEVSITSSDPTNTGLALTGAAFDVDAYAGPLEVYRHGFPKVASAGKYFEYADGTPFYYLGDSHWTLREENWSGSNVEGIDSQFRYGVDHRASQGFTVFQSQPLAMNGQGIDVSSGVAATTLPALRDLDNKFAYVADAGLVHANAAWQFTSTLGVTDPATLTALGRYWSARYGAYPVLWTTAQEVDSDFYGQIDPQYWKQLAAGISNSDDYDHPLTAHMQTQTASLESGWGGEAFHEWYGLQTQTADRGLYEDAYTAAVDQPVITYETSYELNNTTTDAARRFAYRAFLSGSYGYGYGVQGVWATHQSPDEWFKYGPYFRWFDGLNSAGGKQMAHVSEFFESLAWWKLVPQFDGSTRSDFGGSPDVTLAVDGDETYVAYFASGSSQPPGHLRGMGASEYSARWFDPRTGEYTTIDASIEAEDGEWAVPATPSLDDWVLLVTDTPLDDFDVFAADGDTTITADGGTLQFEARTAGAALATPIWSAIDRDGSPSVVATVDAAGLVTAESNGVALICATLDGERKCRPIIVIRQGEAGPPLLATGISLEDAGNRQIIARFTPQDSYDQRVTWAVTETDGSPTTKAQISEVGVLSLREPGTVRVTATAMDGSNVSGTLDYDIVFNDVITNPLLEGAIATASSSDYANDYRPQKALTSNHGNFAGWTSATDRHVSGSAPEWIQVDLPEPREFNELTVYSTALGYQLRSYDVEVWQSGEWVTVGTRRNLTDSESTVVFAPVTTDRFRVVALEGDAIGIARVSALEPGYDPDAPVPPTATTPPTVTGVGTVGGTLVSSMGSWDRSDVDLTVQWYRDGEPISGATAAAYVVTAADQGCDLHAVVSATSGGLAGTAAGPNVHVRYQTHLTLTLSRPIATNSYPVVAKVRVTTAGAAMGREVTITVDSKPMTIVLDADGRGRLTLPTAGFGVRKVTASLPQDDDLEAATSTSLRYISIPL</sequence>
<dbReference type="InterPro" id="IPR032260">
    <property type="entry name" value="DUF5060"/>
</dbReference>
<dbReference type="InterPro" id="IPR000421">
    <property type="entry name" value="FA58C"/>
</dbReference>
<dbReference type="Gene3D" id="2.60.40.1080">
    <property type="match status" value="2"/>
</dbReference>
<feature type="region of interest" description="Disordered" evidence="1">
    <location>
        <begin position="56"/>
        <end position="75"/>
    </location>
</feature>
<dbReference type="InterPro" id="IPR013783">
    <property type="entry name" value="Ig-like_fold"/>
</dbReference>
<protein>
    <recommendedName>
        <fullName evidence="3">F5/8 type C domain-containing protein</fullName>
    </recommendedName>
</protein>
<evidence type="ECO:0000313" key="5">
    <source>
        <dbReference type="Proteomes" id="UP001500596"/>
    </source>
</evidence>
<dbReference type="Pfam" id="PF16586">
    <property type="entry name" value="DUF5060"/>
    <property type="match status" value="1"/>
</dbReference>
<evidence type="ECO:0000313" key="4">
    <source>
        <dbReference type="EMBL" id="GAA1661465.1"/>
    </source>
</evidence>